<proteinExistence type="predicted"/>
<dbReference type="Proteomes" id="UP001627154">
    <property type="component" value="Unassembled WGS sequence"/>
</dbReference>
<reference evidence="2 3" key="1">
    <citation type="journal article" date="2024" name="bioRxiv">
        <title>A reference genome for Trichogramma kaykai: A tiny desert-dwelling parasitoid wasp with competing sex-ratio distorters.</title>
        <authorList>
            <person name="Culotta J."/>
            <person name="Lindsey A.R."/>
        </authorList>
    </citation>
    <scope>NUCLEOTIDE SEQUENCE [LARGE SCALE GENOMIC DNA]</scope>
    <source>
        <strain evidence="2 3">KSX58</strain>
    </source>
</reference>
<gene>
    <name evidence="2" type="ORF">TKK_017045</name>
</gene>
<accession>A0ABD2W5G9</accession>
<dbReference type="EMBL" id="JBJJXI010000136">
    <property type="protein sequence ID" value="KAL3387969.1"/>
    <property type="molecule type" value="Genomic_DNA"/>
</dbReference>
<sequence length="72" mass="8369">MVRALFESFTESNCLHFSVMFFRFTQFPLGCFGVIYRFCNTSSATCEGSSSTQPRKKRYEKRQGTSHFAGYR</sequence>
<evidence type="ECO:0000313" key="3">
    <source>
        <dbReference type="Proteomes" id="UP001627154"/>
    </source>
</evidence>
<keyword evidence="3" id="KW-1185">Reference proteome</keyword>
<feature type="compositionally biased region" description="Polar residues" evidence="1">
    <location>
        <begin position="44"/>
        <end position="53"/>
    </location>
</feature>
<name>A0ABD2W5G9_9HYME</name>
<protein>
    <recommendedName>
        <fullName evidence="4">Secreted protein</fullName>
    </recommendedName>
</protein>
<feature type="region of interest" description="Disordered" evidence="1">
    <location>
        <begin position="44"/>
        <end position="72"/>
    </location>
</feature>
<evidence type="ECO:0000313" key="2">
    <source>
        <dbReference type="EMBL" id="KAL3387969.1"/>
    </source>
</evidence>
<dbReference type="AlphaFoldDB" id="A0ABD2W5G9"/>
<organism evidence="2 3">
    <name type="scientific">Trichogramma kaykai</name>
    <dbReference type="NCBI Taxonomy" id="54128"/>
    <lineage>
        <taxon>Eukaryota</taxon>
        <taxon>Metazoa</taxon>
        <taxon>Ecdysozoa</taxon>
        <taxon>Arthropoda</taxon>
        <taxon>Hexapoda</taxon>
        <taxon>Insecta</taxon>
        <taxon>Pterygota</taxon>
        <taxon>Neoptera</taxon>
        <taxon>Endopterygota</taxon>
        <taxon>Hymenoptera</taxon>
        <taxon>Apocrita</taxon>
        <taxon>Proctotrupomorpha</taxon>
        <taxon>Chalcidoidea</taxon>
        <taxon>Trichogrammatidae</taxon>
        <taxon>Trichogramma</taxon>
    </lineage>
</organism>
<comment type="caution">
    <text evidence="2">The sequence shown here is derived from an EMBL/GenBank/DDBJ whole genome shotgun (WGS) entry which is preliminary data.</text>
</comment>
<evidence type="ECO:0000256" key="1">
    <source>
        <dbReference type="SAM" id="MobiDB-lite"/>
    </source>
</evidence>
<evidence type="ECO:0008006" key="4">
    <source>
        <dbReference type="Google" id="ProtNLM"/>
    </source>
</evidence>